<evidence type="ECO:0000256" key="7">
    <source>
        <dbReference type="ARBA" id="ARBA00023136"/>
    </source>
</evidence>
<keyword evidence="5" id="KW-0552">Olfaction</keyword>
<dbReference type="Pfam" id="PF02949">
    <property type="entry name" value="7tm_6"/>
    <property type="match status" value="1"/>
</dbReference>
<keyword evidence="6 10" id="KW-1133">Transmembrane helix</keyword>
<feature type="transmembrane region" description="Helical" evidence="10">
    <location>
        <begin position="50"/>
        <end position="70"/>
    </location>
</feature>
<protein>
    <submittedName>
        <fullName evidence="11">CLUMA_CG010584, isoform A</fullName>
    </submittedName>
</protein>
<evidence type="ECO:0000313" key="11">
    <source>
        <dbReference type="EMBL" id="CRK97187.1"/>
    </source>
</evidence>
<name>A0A1J1IAE6_9DIPT</name>
<dbReference type="AlphaFoldDB" id="A0A1J1IAE6"/>
<reference evidence="11 12" key="1">
    <citation type="submission" date="2015-04" db="EMBL/GenBank/DDBJ databases">
        <authorList>
            <person name="Syromyatnikov M.Y."/>
            <person name="Popov V.N."/>
        </authorList>
    </citation>
    <scope>NUCLEOTIDE SEQUENCE [LARGE SCALE GENOMIC DNA]</scope>
</reference>
<sequence>MKTSKALDFFGGSENITRKFLIQAGIYFSFWSIVHVKNIFVDFVDDRTKLFTAITGAFIFFQAIIFMKTVSFCTRLDSVKVLKAKILQDAAKTTKEEMKIERRYRKFTRVLIVATASIYFFTIVLALMWELIFIRQMVMMIRMQMPWTLPDEHPSHEINLFMMFSWQVVTLIVLVGYESFFYLVTFHCVAKMSVCCFDAMKIDGKTDEKSISDLVNKHLHVLELIEISAKIFNPICFHQLFTTFGLLCEKFQESLYCSKWYEIESVKSKKKILFMLMMAQRRKEYSVLGVKPLNLQTYADVVKQAYTFLNILLGAL</sequence>
<keyword evidence="3" id="KW-0716">Sensory transduction</keyword>
<evidence type="ECO:0000256" key="4">
    <source>
        <dbReference type="ARBA" id="ARBA00022692"/>
    </source>
</evidence>
<dbReference type="PANTHER" id="PTHR21137:SF35">
    <property type="entry name" value="ODORANT RECEPTOR 19A-RELATED"/>
    <property type="match status" value="1"/>
</dbReference>
<evidence type="ECO:0000256" key="1">
    <source>
        <dbReference type="ARBA" id="ARBA00004651"/>
    </source>
</evidence>
<dbReference type="PANTHER" id="PTHR21137">
    <property type="entry name" value="ODORANT RECEPTOR"/>
    <property type="match status" value="1"/>
</dbReference>
<keyword evidence="2" id="KW-1003">Cell membrane</keyword>
<dbReference type="GO" id="GO:0005886">
    <property type="term" value="C:plasma membrane"/>
    <property type="evidence" value="ECO:0007669"/>
    <property type="project" value="UniProtKB-SubCell"/>
</dbReference>
<dbReference type="OrthoDB" id="8185860at2759"/>
<organism evidence="11 12">
    <name type="scientific">Clunio marinus</name>
    <dbReference type="NCBI Taxonomy" id="568069"/>
    <lineage>
        <taxon>Eukaryota</taxon>
        <taxon>Metazoa</taxon>
        <taxon>Ecdysozoa</taxon>
        <taxon>Arthropoda</taxon>
        <taxon>Hexapoda</taxon>
        <taxon>Insecta</taxon>
        <taxon>Pterygota</taxon>
        <taxon>Neoptera</taxon>
        <taxon>Endopterygota</taxon>
        <taxon>Diptera</taxon>
        <taxon>Nematocera</taxon>
        <taxon>Chironomoidea</taxon>
        <taxon>Chironomidae</taxon>
        <taxon>Clunio</taxon>
    </lineage>
</organism>
<dbReference type="GO" id="GO:0005549">
    <property type="term" value="F:odorant binding"/>
    <property type="evidence" value="ECO:0007669"/>
    <property type="project" value="InterPro"/>
</dbReference>
<keyword evidence="12" id="KW-1185">Reference proteome</keyword>
<feature type="transmembrane region" description="Helical" evidence="10">
    <location>
        <begin position="110"/>
        <end position="138"/>
    </location>
</feature>
<evidence type="ECO:0000256" key="8">
    <source>
        <dbReference type="ARBA" id="ARBA00023170"/>
    </source>
</evidence>
<dbReference type="GO" id="GO:0007165">
    <property type="term" value="P:signal transduction"/>
    <property type="evidence" value="ECO:0007669"/>
    <property type="project" value="UniProtKB-KW"/>
</dbReference>
<evidence type="ECO:0000256" key="9">
    <source>
        <dbReference type="ARBA" id="ARBA00023224"/>
    </source>
</evidence>
<gene>
    <name evidence="11" type="ORF">CLUMA_CG010584</name>
</gene>
<dbReference type="EMBL" id="CVRI01000047">
    <property type="protein sequence ID" value="CRK97187.1"/>
    <property type="molecule type" value="Genomic_DNA"/>
</dbReference>
<keyword evidence="7 10" id="KW-0472">Membrane</keyword>
<evidence type="ECO:0000256" key="2">
    <source>
        <dbReference type="ARBA" id="ARBA00022475"/>
    </source>
</evidence>
<dbReference type="Proteomes" id="UP000183832">
    <property type="component" value="Unassembled WGS sequence"/>
</dbReference>
<proteinExistence type="predicted"/>
<comment type="subcellular location">
    <subcellularLocation>
        <location evidence="1">Cell membrane</location>
        <topology evidence="1">Multi-pass membrane protein</topology>
    </subcellularLocation>
</comment>
<feature type="transmembrane region" description="Helical" evidence="10">
    <location>
        <begin position="20"/>
        <end position="38"/>
    </location>
</feature>
<feature type="transmembrane region" description="Helical" evidence="10">
    <location>
        <begin position="158"/>
        <end position="184"/>
    </location>
</feature>
<keyword evidence="9" id="KW-0807">Transducer</keyword>
<accession>A0A1J1IAE6</accession>
<evidence type="ECO:0000256" key="6">
    <source>
        <dbReference type="ARBA" id="ARBA00022989"/>
    </source>
</evidence>
<keyword evidence="8" id="KW-0675">Receptor</keyword>
<evidence type="ECO:0000256" key="10">
    <source>
        <dbReference type="SAM" id="Phobius"/>
    </source>
</evidence>
<dbReference type="GO" id="GO:0004984">
    <property type="term" value="F:olfactory receptor activity"/>
    <property type="evidence" value="ECO:0007669"/>
    <property type="project" value="InterPro"/>
</dbReference>
<evidence type="ECO:0000256" key="3">
    <source>
        <dbReference type="ARBA" id="ARBA00022606"/>
    </source>
</evidence>
<keyword evidence="4 10" id="KW-0812">Transmembrane</keyword>
<evidence type="ECO:0000256" key="5">
    <source>
        <dbReference type="ARBA" id="ARBA00022725"/>
    </source>
</evidence>
<dbReference type="InterPro" id="IPR004117">
    <property type="entry name" value="7tm6_olfct_rcpt"/>
</dbReference>
<evidence type="ECO:0000313" key="12">
    <source>
        <dbReference type="Proteomes" id="UP000183832"/>
    </source>
</evidence>